<dbReference type="GO" id="GO:0004252">
    <property type="term" value="F:serine-type endopeptidase activity"/>
    <property type="evidence" value="ECO:0007669"/>
    <property type="project" value="UniProtKB-UniRule"/>
</dbReference>
<comment type="caution">
    <text evidence="18">The sequence shown here is derived from an EMBL/GenBank/DDBJ whole genome shotgun (WGS) entry which is preliminary data.</text>
</comment>
<evidence type="ECO:0000256" key="15">
    <source>
        <dbReference type="PROSITE-ProRule" id="PRU01032"/>
    </source>
</evidence>
<feature type="binding site" evidence="15">
    <location>
        <position position="558"/>
    </location>
    <ligand>
        <name>Ca(2+)</name>
        <dbReference type="ChEBI" id="CHEBI:29108"/>
    </ligand>
</feature>
<keyword evidence="14" id="KW-0325">Glycoprotein</keyword>
<dbReference type="GO" id="GO:0046872">
    <property type="term" value="F:metal ion binding"/>
    <property type="evidence" value="ECO:0007669"/>
    <property type="project" value="UniProtKB-UniRule"/>
</dbReference>
<proteinExistence type="predicted"/>
<dbReference type="Pfam" id="PF09286">
    <property type="entry name" value="Pro-kuma_activ"/>
    <property type="match status" value="1"/>
</dbReference>
<gene>
    <name evidence="18" type="ORF">J3R30DRAFT_3475110</name>
</gene>
<dbReference type="Gene3D" id="3.40.50.200">
    <property type="entry name" value="Peptidase S8/S53 domain"/>
    <property type="match status" value="1"/>
</dbReference>
<dbReference type="PROSITE" id="PS51695">
    <property type="entry name" value="SEDOLISIN"/>
    <property type="match status" value="1"/>
</dbReference>
<comment type="subcellular location">
    <subcellularLocation>
        <location evidence="3">Secreted</location>
        <location evidence="3">Extracellular space</location>
    </subcellularLocation>
</comment>
<evidence type="ECO:0000313" key="18">
    <source>
        <dbReference type="EMBL" id="KAJ4479182.1"/>
    </source>
</evidence>
<keyword evidence="19" id="KW-1185">Reference proteome</keyword>
<keyword evidence="12" id="KW-0843">Virulence</keyword>
<feature type="signal peptide" evidence="16">
    <location>
        <begin position="1"/>
        <end position="17"/>
    </location>
</feature>
<evidence type="ECO:0000256" key="3">
    <source>
        <dbReference type="ARBA" id="ARBA00004239"/>
    </source>
</evidence>
<evidence type="ECO:0000256" key="7">
    <source>
        <dbReference type="ARBA" id="ARBA00022723"/>
    </source>
</evidence>
<dbReference type="CDD" id="cd04056">
    <property type="entry name" value="Peptidases_S53"/>
    <property type="match status" value="1"/>
</dbReference>
<sequence>MKLLYLWIISFTSLSLAVNPHRLVSSRLKQSIIPPRQWRRHSSPPPGSRIELRIGLTQPHIHILENHIQEISDPDHERYGQHLSKNEVENLVAPSNETVHLVHEWLSSHGIEDADMSRTPAKDWVVVNLPISLVEKMLDTNYSVWQHADGHFTIRTTRYSLPEYLLDHIDLVQPTTMFARFSNMRTTMYRATDKLAVGQIQGSSRYELLTPSLDSQPNCNHTVTLQCLQSLYDIAGYKPQAYSRNSIGLTGYLEQYANQEDLKLFLADQNPGASNASFDVKLIDGGLNNQSSQAAGDEANLDVQFALGLSYPTPGTFYSTGGEPPFKPDLGTESDTNEPYAKWLDFILSQDNPPLTISTSYGDHEQTVPEDYARRTCQRFMELGARGVTLTFSSGDGGVGDGNPDPGYQTCITNDGKNETRFLPVFPSSCPYVTSVGGTRGIPEEAVFFSGGGFSNIFTRPWYQSEAVDEFLNKLGENTYSGLFNRSGRAYPDVSAQGLNFRVFIGGKPYLISGTSASSPTFAGIIALLNDARLSVGLPALGFLNPLLYKRGTEALNDITVGNNPGCGTNGFNATQGWDPVTGLGTPNFNKLKEIVLESQMWTMSNRK</sequence>
<dbReference type="OrthoDB" id="409122at2759"/>
<dbReference type="SUPFAM" id="SSF54897">
    <property type="entry name" value="Protease propeptides/inhibitors"/>
    <property type="match status" value="1"/>
</dbReference>
<dbReference type="GO" id="GO:0005576">
    <property type="term" value="C:extracellular region"/>
    <property type="evidence" value="ECO:0007669"/>
    <property type="project" value="UniProtKB-SubCell"/>
</dbReference>
<keyword evidence="8 16" id="KW-0732">Signal</keyword>
<feature type="active site" description="Charge relay system" evidence="15">
    <location>
        <position position="302"/>
    </location>
</feature>
<feature type="domain" description="Peptidase S53" evidence="17">
    <location>
        <begin position="222"/>
        <end position="599"/>
    </location>
</feature>
<keyword evidence="9 15" id="KW-0378">Hydrolase</keyword>
<evidence type="ECO:0000256" key="13">
    <source>
        <dbReference type="ARBA" id="ARBA00023145"/>
    </source>
</evidence>
<dbReference type="EMBL" id="JAOTPV010000008">
    <property type="protein sequence ID" value="KAJ4479182.1"/>
    <property type="molecule type" value="Genomic_DNA"/>
</dbReference>
<evidence type="ECO:0000256" key="16">
    <source>
        <dbReference type="SAM" id="SignalP"/>
    </source>
</evidence>
<dbReference type="PROSITE" id="PS00138">
    <property type="entry name" value="SUBTILASE_SER"/>
    <property type="match status" value="1"/>
</dbReference>
<evidence type="ECO:0000256" key="11">
    <source>
        <dbReference type="ARBA" id="ARBA00022837"/>
    </source>
</evidence>
<evidence type="ECO:0000256" key="1">
    <source>
        <dbReference type="ARBA" id="ARBA00001910"/>
    </source>
</evidence>
<keyword evidence="13" id="KW-0865">Zymogen</keyword>
<dbReference type="PANTHER" id="PTHR14218">
    <property type="entry name" value="PROTEASE S8 TRIPEPTIDYL PEPTIDASE I CLN2"/>
    <property type="match status" value="1"/>
</dbReference>
<keyword evidence="11 15" id="KW-0106">Calcium</keyword>
<keyword evidence="6 15" id="KW-0645">Protease</keyword>
<protein>
    <recommendedName>
        <fullName evidence="4">tripeptidyl-peptidase II</fullName>
        <ecNumber evidence="4">3.4.14.10</ecNumber>
    </recommendedName>
</protein>
<evidence type="ECO:0000313" key="19">
    <source>
        <dbReference type="Proteomes" id="UP001150266"/>
    </source>
</evidence>
<organism evidence="18 19">
    <name type="scientific">Lentinula aciculospora</name>
    <dbReference type="NCBI Taxonomy" id="153920"/>
    <lineage>
        <taxon>Eukaryota</taxon>
        <taxon>Fungi</taxon>
        <taxon>Dikarya</taxon>
        <taxon>Basidiomycota</taxon>
        <taxon>Agaricomycotina</taxon>
        <taxon>Agaricomycetes</taxon>
        <taxon>Agaricomycetidae</taxon>
        <taxon>Agaricales</taxon>
        <taxon>Marasmiineae</taxon>
        <taxon>Omphalotaceae</taxon>
        <taxon>Lentinula</taxon>
    </lineage>
</organism>
<dbReference type="FunFam" id="3.40.50.200:FF:000015">
    <property type="entry name" value="Tripeptidyl peptidase A"/>
    <property type="match status" value="1"/>
</dbReference>
<feature type="active site" description="Charge relay system" evidence="15">
    <location>
        <position position="516"/>
    </location>
</feature>
<feature type="binding site" evidence="15">
    <location>
        <position position="577"/>
    </location>
    <ligand>
        <name>Ca(2+)</name>
        <dbReference type="ChEBI" id="CHEBI:29108"/>
    </ligand>
</feature>
<dbReference type="GO" id="GO:0006508">
    <property type="term" value="P:proteolysis"/>
    <property type="evidence" value="ECO:0007669"/>
    <property type="project" value="UniProtKB-KW"/>
</dbReference>
<comment type="function">
    <text evidence="2">Secreted tripeptidyl-peptidase which degrades proteins at acidic pHs and is involved in virulence.</text>
</comment>
<evidence type="ECO:0000256" key="9">
    <source>
        <dbReference type="ARBA" id="ARBA00022801"/>
    </source>
</evidence>
<dbReference type="InterPro" id="IPR050819">
    <property type="entry name" value="Tripeptidyl-peptidase_I"/>
</dbReference>
<dbReference type="CDD" id="cd11377">
    <property type="entry name" value="Pro-peptidase_S53"/>
    <property type="match status" value="1"/>
</dbReference>
<feature type="active site" description="Charge relay system" evidence="15">
    <location>
        <position position="298"/>
    </location>
</feature>
<evidence type="ECO:0000256" key="4">
    <source>
        <dbReference type="ARBA" id="ARBA00012462"/>
    </source>
</evidence>
<evidence type="ECO:0000256" key="8">
    <source>
        <dbReference type="ARBA" id="ARBA00022729"/>
    </source>
</evidence>
<feature type="binding site" evidence="15">
    <location>
        <position position="579"/>
    </location>
    <ligand>
        <name>Ca(2+)</name>
        <dbReference type="ChEBI" id="CHEBI:29108"/>
    </ligand>
</feature>
<feature type="binding site" evidence="15">
    <location>
        <position position="559"/>
    </location>
    <ligand>
        <name>Ca(2+)</name>
        <dbReference type="ChEBI" id="CHEBI:29108"/>
    </ligand>
</feature>
<dbReference type="SMART" id="SM00944">
    <property type="entry name" value="Pro-kuma_activ"/>
    <property type="match status" value="1"/>
</dbReference>
<evidence type="ECO:0000256" key="5">
    <source>
        <dbReference type="ARBA" id="ARBA00022525"/>
    </source>
</evidence>
<evidence type="ECO:0000256" key="12">
    <source>
        <dbReference type="ARBA" id="ARBA00023026"/>
    </source>
</evidence>
<dbReference type="GO" id="GO:0008240">
    <property type="term" value="F:tripeptidyl-peptidase activity"/>
    <property type="evidence" value="ECO:0007669"/>
    <property type="project" value="UniProtKB-EC"/>
</dbReference>
<name>A0A9W9ABX0_9AGAR</name>
<comment type="catalytic activity">
    <reaction evidence="1">
        <text>Release of an N-terminal tripeptide from a polypeptide.</text>
        <dbReference type="EC" id="3.4.14.10"/>
    </reaction>
</comment>
<dbReference type="Proteomes" id="UP001150266">
    <property type="component" value="Unassembled WGS sequence"/>
</dbReference>
<feature type="chain" id="PRO_5040995397" description="tripeptidyl-peptidase II" evidence="16">
    <location>
        <begin position="18"/>
        <end position="608"/>
    </location>
</feature>
<evidence type="ECO:0000256" key="6">
    <source>
        <dbReference type="ARBA" id="ARBA00022670"/>
    </source>
</evidence>
<evidence type="ECO:0000256" key="10">
    <source>
        <dbReference type="ARBA" id="ARBA00022825"/>
    </source>
</evidence>
<dbReference type="PANTHER" id="PTHR14218:SF15">
    <property type="entry name" value="TRIPEPTIDYL-PEPTIDASE 1"/>
    <property type="match status" value="1"/>
</dbReference>
<reference evidence="18" key="1">
    <citation type="submission" date="2022-08" db="EMBL/GenBank/DDBJ databases">
        <title>A Global Phylogenomic Analysis of the Shiitake Genus Lentinula.</title>
        <authorList>
            <consortium name="DOE Joint Genome Institute"/>
            <person name="Sierra-Patev S."/>
            <person name="Min B."/>
            <person name="Naranjo-Ortiz M."/>
            <person name="Looney B."/>
            <person name="Konkel Z."/>
            <person name="Slot J.C."/>
            <person name="Sakamoto Y."/>
            <person name="Steenwyk J.L."/>
            <person name="Rokas A."/>
            <person name="Carro J."/>
            <person name="Camarero S."/>
            <person name="Ferreira P."/>
            <person name="Molpeceres G."/>
            <person name="Ruiz-Duenas F.J."/>
            <person name="Serrano A."/>
            <person name="Henrissat B."/>
            <person name="Drula E."/>
            <person name="Hughes K.W."/>
            <person name="Mata J.L."/>
            <person name="Ishikawa N.K."/>
            <person name="Vargas-Isla R."/>
            <person name="Ushijima S."/>
            <person name="Smith C.A."/>
            <person name="Ahrendt S."/>
            <person name="Andreopoulos W."/>
            <person name="He G."/>
            <person name="Labutti K."/>
            <person name="Lipzen A."/>
            <person name="Ng V."/>
            <person name="Riley R."/>
            <person name="Sandor L."/>
            <person name="Barry K."/>
            <person name="Martinez A.T."/>
            <person name="Xiao Y."/>
            <person name="Gibbons J.G."/>
            <person name="Terashima K."/>
            <person name="Grigoriev I.V."/>
            <person name="Hibbett D.S."/>
        </authorList>
    </citation>
    <scope>NUCLEOTIDE SEQUENCE</scope>
    <source>
        <strain evidence="18">JLM2183</strain>
    </source>
</reference>
<dbReference type="SUPFAM" id="SSF52743">
    <property type="entry name" value="Subtilisin-like"/>
    <property type="match status" value="1"/>
</dbReference>
<accession>A0A9W9ABX0</accession>
<dbReference type="AlphaFoldDB" id="A0A9W9ABX0"/>
<evidence type="ECO:0000256" key="14">
    <source>
        <dbReference type="ARBA" id="ARBA00023180"/>
    </source>
</evidence>
<keyword evidence="10 15" id="KW-0720">Serine protease</keyword>
<dbReference type="InterPro" id="IPR036852">
    <property type="entry name" value="Peptidase_S8/S53_dom_sf"/>
</dbReference>
<dbReference type="EC" id="3.4.14.10" evidence="4"/>
<keyword evidence="5" id="KW-0964">Secreted</keyword>
<dbReference type="InterPro" id="IPR023828">
    <property type="entry name" value="Peptidase_S8_Ser-AS"/>
</dbReference>
<comment type="cofactor">
    <cofactor evidence="15">
        <name>Ca(2+)</name>
        <dbReference type="ChEBI" id="CHEBI:29108"/>
    </cofactor>
    <text evidence="15">Binds 1 Ca(2+) ion per subunit.</text>
</comment>
<dbReference type="InterPro" id="IPR030400">
    <property type="entry name" value="Sedolisin_dom"/>
</dbReference>
<evidence type="ECO:0000259" key="17">
    <source>
        <dbReference type="PROSITE" id="PS51695"/>
    </source>
</evidence>
<evidence type="ECO:0000256" key="2">
    <source>
        <dbReference type="ARBA" id="ARBA00002451"/>
    </source>
</evidence>
<keyword evidence="7 15" id="KW-0479">Metal-binding</keyword>
<dbReference type="InterPro" id="IPR015366">
    <property type="entry name" value="S53_propep"/>
</dbReference>